<keyword evidence="3" id="KW-1185">Reference proteome</keyword>
<dbReference type="SUPFAM" id="SSF53474">
    <property type="entry name" value="alpha/beta-Hydrolases"/>
    <property type="match status" value="1"/>
</dbReference>
<dbReference type="EMBL" id="BAAAFG010000016">
    <property type="protein sequence ID" value="GAA0873476.1"/>
    <property type="molecule type" value="Genomic_DNA"/>
</dbReference>
<evidence type="ECO:0000313" key="3">
    <source>
        <dbReference type="Proteomes" id="UP001500507"/>
    </source>
</evidence>
<gene>
    <name evidence="2" type="ORF">GCM10009117_26230</name>
</gene>
<dbReference type="GO" id="GO:0016787">
    <property type="term" value="F:hydrolase activity"/>
    <property type="evidence" value="ECO:0007669"/>
    <property type="project" value="UniProtKB-KW"/>
</dbReference>
<organism evidence="2 3">
    <name type="scientific">Gangjinia marincola</name>
    <dbReference type="NCBI Taxonomy" id="578463"/>
    <lineage>
        <taxon>Bacteria</taxon>
        <taxon>Pseudomonadati</taxon>
        <taxon>Bacteroidota</taxon>
        <taxon>Flavobacteriia</taxon>
        <taxon>Flavobacteriales</taxon>
        <taxon>Flavobacteriaceae</taxon>
        <taxon>Gangjinia</taxon>
    </lineage>
</organism>
<dbReference type="PANTHER" id="PTHR46438:SF11">
    <property type="entry name" value="LIPASE-RELATED"/>
    <property type="match status" value="1"/>
</dbReference>
<proteinExistence type="predicted"/>
<reference evidence="3" key="1">
    <citation type="journal article" date="2019" name="Int. J. Syst. Evol. Microbiol.">
        <title>The Global Catalogue of Microorganisms (GCM) 10K type strain sequencing project: providing services to taxonomists for standard genome sequencing and annotation.</title>
        <authorList>
            <consortium name="The Broad Institute Genomics Platform"/>
            <consortium name="The Broad Institute Genome Sequencing Center for Infectious Disease"/>
            <person name="Wu L."/>
            <person name="Ma J."/>
        </authorList>
    </citation>
    <scope>NUCLEOTIDE SEQUENCE [LARGE SCALE GENOMIC DNA]</scope>
    <source>
        <strain evidence="3">JCM 16082</strain>
    </source>
</reference>
<dbReference type="InterPro" id="IPR029058">
    <property type="entry name" value="AB_hydrolase_fold"/>
</dbReference>
<feature type="domain" description="Serine aminopeptidase S33" evidence="1">
    <location>
        <begin position="75"/>
        <end position="186"/>
    </location>
</feature>
<evidence type="ECO:0000259" key="1">
    <source>
        <dbReference type="Pfam" id="PF12146"/>
    </source>
</evidence>
<dbReference type="Gene3D" id="3.40.50.1820">
    <property type="entry name" value="alpha/beta hydrolase"/>
    <property type="match status" value="1"/>
</dbReference>
<accession>A0ABP3XVY5</accession>
<protein>
    <submittedName>
        <fullName evidence="2">Alpha/beta fold hydrolase</fullName>
    </submittedName>
</protein>
<dbReference type="InterPro" id="IPR022742">
    <property type="entry name" value="Hydrolase_4"/>
</dbReference>
<dbReference type="Proteomes" id="UP001500507">
    <property type="component" value="Unassembled WGS sequence"/>
</dbReference>
<keyword evidence="2" id="KW-0378">Hydrolase</keyword>
<dbReference type="Pfam" id="PF12146">
    <property type="entry name" value="Hydrolase_4"/>
    <property type="match status" value="1"/>
</dbReference>
<comment type="caution">
    <text evidence="2">The sequence shown here is derived from an EMBL/GenBank/DDBJ whole genome shotgun (WGS) entry which is preliminary data.</text>
</comment>
<dbReference type="PANTHER" id="PTHR46438">
    <property type="entry name" value="ALPHA/BETA-HYDROLASES SUPERFAMILY PROTEIN"/>
    <property type="match status" value="1"/>
</dbReference>
<dbReference type="RefSeq" id="WP_343768555.1">
    <property type="nucleotide sequence ID" value="NZ_BAAAFG010000016.1"/>
</dbReference>
<sequence>MIEKTPPSPLQVGKMLNRLAKTDLNKAAQQAFNIFCSPQKGKLLPQQEEYLSEYKAQLHHIEHNDIQTYHWPGERETILLIHGWESNTARWKEFLNYLQPLDYNIIALDAPAHGASSGSILNVPLYSATVRKLVELHDPSYVIGHSIGGMTAIFHQYRYPDNNVEKIIALAPPGELSEIMHDYQQLLQLDNAIMSALEELFVDQFGFTFDQFSIPKFSGYLQQNGLLFHDPQDAIAPISSSQSIAFNWDKASLIETPQAGHSLHRADIYKQMVDFLEA</sequence>
<name>A0ABP3XVY5_9FLAO</name>
<evidence type="ECO:0000313" key="2">
    <source>
        <dbReference type="EMBL" id="GAA0873476.1"/>
    </source>
</evidence>